<dbReference type="SUPFAM" id="SSF55048">
    <property type="entry name" value="Probable ACP-binding domain of malonyl-CoA ACP transacylase"/>
    <property type="match status" value="1"/>
</dbReference>
<keyword evidence="1 4" id="KW-0808">Transferase</keyword>
<dbReference type="Gene3D" id="3.30.70.250">
    <property type="entry name" value="Malonyl-CoA ACP transacylase, ACP-binding"/>
    <property type="match status" value="1"/>
</dbReference>
<dbReference type="InterPro" id="IPR014043">
    <property type="entry name" value="Acyl_transferase_dom"/>
</dbReference>
<dbReference type="InterPro" id="IPR016035">
    <property type="entry name" value="Acyl_Trfase/lysoPLipase"/>
</dbReference>
<dbReference type="PANTHER" id="PTHR42681:SF1">
    <property type="entry name" value="MALONYL-COA-ACYL CARRIER PROTEIN TRANSACYLASE, MITOCHONDRIAL"/>
    <property type="match status" value="1"/>
</dbReference>
<keyword evidence="2 4" id="KW-0012">Acyltransferase</keyword>
<evidence type="ECO:0000256" key="4">
    <source>
        <dbReference type="PIRNR" id="PIRNR000446"/>
    </source>
</evidence>
<evidence type="ECO:0000256" key="5">
    <source>
        <dbReference type="PIRSR" id="PIRSR000446-1"/>
    </source>
</evidence>
<dbReference type="SUPFAM" id="SSF52151">
    <property type="entry name" value="FabD/lysophospholipase-like"/>
    <property type="match status" value="1"/>
</dbReference>
<dbReference type="PIRSF" id="PIRSF000446">
    <property type="entry name" value="Mct"/>
    <property type="match status" value="1"/>
</dbReference>
<dbReference type="InterPro" id="IPR016036">
    <property type="entry name" value="Malonyl_transacylase_ACP-bd"/>
</dbReference>
<dbReference type="PANTHER" id="PTHR42681">
    <property type="entry name" value="MALONYL-COA-ACYL CARRIER PROTEIN TRANSACYLASE, MITOCHONDRIAL"/>
    <property type="match status" value="1"/>
</dbReference>
<dbReference type="AlphaFoldDB" id="A0A1G5VMP6"/>
<proteinExistence type="inferred from homology"/>
<dbReference type="Pfam" id="PF00698">
    <property type="entry name" value="Acyl_transf_1"/>
    <property type="match status" value="1"/>
</dbReference>
<dbReference type="STRING" id="209880.SAMN02910343_00740"/>
<feature type="active site" evidence="5">
    <location>
        <position position="200"/>
    </location>
</feature>
<organism evidence="7 8">
    <name type="scientific">Allisonella histaminiformans</name>
    <dbReference type="NCBI Taxonomy" id="209880"/>
    <lineage>
        <taxon>Bacteria</taxon>
        <taxon>Bacillati</taxon>
        <taxon>Bacillota</taxon>
        <taxon>Negativicutes</taxon>
        <taxon>Veillonellales</taxon>
        <taxon>Veillonellaceae</taxon>
        <taxon>Allisonella</taxon>
    </lineage>
</organism>
<dbReference type="RefSeq" id="WP_091363987.1">
    <property type="nucleotide sequence ID" value="NZ_FMXA01000008.1"/>
</dbReference>
<name>A0A1G5VMP6_9FIRM</name>
<dbReference type="GO" id="GO:0004314">
    <property type="term" value="F:[acyl-carrier-protein] S-malonyltransferase activity"/>
    <property type="evidence" value="ECO:0007669"/>
    <property type="project" value="UniProtKB-EC"/>
</dbReference>
<comment type="catalytic activity">
    <reaction evidence="3 4">
        <text>holo-[ACP] + malonyl-CoA = malonyl-[ACP] + CoA</text>
        <dbReference type="Rhea" id="RHEA:41792"/>
        <dbReference type="Rhea" id="RHEA-COMP:9623"/>
        <dbReference type="Rhea" id="RHEA-COMP:9685"/>
        <dbReference type="ChEBI" id="CHEBI:57287"/>
        <dbReference type="ChEBI" id="CHEBI:57384"/>
        <dbReference type="ChEBI" id="CHEBI:64479"/>
        <dbReference type="ChEBI" id="CHEBI:78449"/>
        <dbReference type="EC" id="2.3.1.39"/>
    </reaction>
</comment>
<evidence type="ECO:0000259" key="6">
    <source>
        <dbReference type="SMART" id="SM00827"/>
    </source>
</evidence>
<dbReference type="GO" id="GO:0006633">
    <property type="term" value="P:fatty acid biosynthetic process"/>
    <property type="evidence" value="ECO:0007669"/>
    <property type="project" value="TreeGrafter"/>
</dbReference>
<evidence type="ECO:0000256" key="3">
    <source>
        <dbReference type="ARBA" id="ARBA00048462"/>
    </source>
</evidence>
<feature type="active site" evidence="5">
    <location>
        <position position="90"/>
    </location>
</feature>
<dbReference type="NCBIfam" id="TIGR00128">
    <property type="entry name" value="fabD"/>
    <property type="match status" value="1"/>
</dbReference>
<dbReference type="SMART" id="SM00827">
    <property type="entry name" value="PKS_AT"/>
    <property type="match status" value="1"/>
</dbReference>
<comment type="similarity">
    <text evidence="4">Belongs to the fabD family.</text>
</comment>
<dbReference type="FunFam" id="3.30.70.250:FF:000001">
    <property type="entry name" value="Malonyl CoA-acyl carrier protein transacylase"/>
    <property type="match status" value="1"/>
</dbReference>
<evidence type="ECO:0000313" key="8">
    <source>
        <dbReference type="Proteomes" id="UP000199689"/>
    </source>
</evidence>
<sequence length="312" mass="33781">MKKAFLFPGQGSQKVGMVHDLYTRYDAVKKLIGEADERLGFSISKLMFEGPDDELMKTEFTQPAILTASVAVWTVLKEHGVTPDVVAGHSLGEYSALVAAGVMSFSDAVHTVHLRGKYMQEAVPLGEGGMAAIIALKPEIIEEICEKISSEGKPVQAVNYNCPGQVVIAGATEAVKQACVEMKEAGAKMAIMLKVSAPFHSTLMEPAAKKLESVLSDITIHDAQIPVYANYTAKPELKADEIRKNLIMQAAHPVLWDESVRNMIADGADLMIEAGPGTVLSGFMKRISRRTRTLHAEDAETIENVLTSLEAE</sequence>
<dbReference type="OrthoDB" id="9805460at2"/>
<dbReference type="InterPro" id="IPR001227">
    <property type="entry name" value="Ac_transferase_dom_sf"/>
</dbReference>
<keyword evidence="8" id="KW-1185">Reference proteome</keyword>
<gene>
    <name evidence="7" type="ORF">SAMN02910343_00740</name>
</gene>
<evidence type="ECO:0000256" key="1">
    <source>
        <dbReference type="ARBA" id="ARBA00022679"/>
    </source>
</evidence>
<dbReference type="InterPro" id="IPR024925">
    <property type="entry name" value="Malonyl_CoA-ACP_transAc"/>
</dbReference>
<dbReference type="InterPro" id="IPR050858">
    <property type="entry name" value="Mal-CoA-ACP_Trans/PKS_FabD"/>
</dbReference>
<protein>
    <recommendedName>
        <fullName evidence="4">Malonyl CoA-acyl carrier protein transacylase</fullName>
        <ecNumber evidence="4">2.3.1.39</ecNumber>
    </recommendedName>
</protein>
<evidence type="ECO:0000313" key="7">
    <source>
        <dbReference type="EMBL" id="SDA47139.1"/>
    </source>
</evidence>
<dbReference type="GeneID" id="87755773"/>
<accession>A0A1G5VMP6</accession>
<dbReference type="EC" id="2.3.1.39" evidence="4"/>
<dbReference type="InterPro" id="IPR004410">
    <property type="entry name" value="Malonyl_CoA-ACP_transAc_FabD"/>
</dbReference>
<feature type="domain" description="Malonyl-CoA:ACP transacylase (MAT)" evidence="6">
    <location>
        <begin position="6"/>
        <end position="312"/>
    </location>
</feature>
<dbReference type="Proteomes" id="UP000199689">
    <property type="component" value="Unassembled WGS sequence"/>
</dbReference>
<dbReference type="GO" id="GO:0005829">
    <property type="term" value="C:cytosol"/>
    <property type="evidence" value="ECO:0007669"/>
    <property type="project" value="TreeGrafter"/>
</dbReference>
<dbReference type="Gene3D" id="3.40.366.10">
    <property type="entry name" value="Malonyl-Coenzyme A Acyl Carrier Protein, domain 2"/>
    <property type="match status" value="1"/>
</dbReference>
<reference evidence="7 8" key="1">
    <citation type="submission" date="2016-10" db="EMBL/GenBank/DDBJ databases">
        <authorList>
            <person name="de Groot N.N."/>
        </authorList>
    </citation>
    <scope>NUCLEOTIDE SEQUENCE [LARGE SCALE GENOMIC DNA]</scope>
    <source>
        <strain evidence="7 8">DSM 15230</strain>
    </source>
</reference>
<evidence type="ECO:0000256" key="2">
    <source>
        <dbReference type="ARBA" id="ARBA00023315"/>
    </source>
</evidence>
<dbReference type="EMBL" id="FMXA01000008">
    <property type="protein sequence ID" value="SDA47139.1"/>
    <property type="molecule type" value="Genomic_DNA"/>
</dbReference>